<evidence type="ECO:0000256" key="1">
    <source>
        <dbReference type="SAM" id="MobiDB-lite"/>
    </source>
</evidence>
<dbReference type="Proteomes" id="UP000886595">
    <property type="component" value="Unassembled WGS sequence"/>
</dbReference>
<accession>A0A8X8AU93</accession>
<protein>
    <submittedName>
        <fullName evidence="2">Uncharacterized protein</fullName>
    </submittedName>
</protein>
<keyword evidence="3" id="KW-1185">Reference proteome</keyword>
<gene>
    <name evidence="2" type="ORF">Bca52824_023205</name>
</gene>
<evidence type="ECO:0000313" key="2">
    <source>
        <dbReference type="EMBL" id="KAG2311648.1"/>
    </source>
</evidence>
<sequence length="76" mass="8349">MASAMSSSCCVSSLRLIPFKRTFFFSVHHPPKNLHFRKIPSFLRTIVTFQKIPNGTITPLSAPSSSPSSSVDLTPI</sequence>
<organism evidence="2 3">
    <name type="scientific">Brassica carinata</name>
    <name type="common">Ethiopian mustard</name>
    <name type="synonym">Abyssinian cabbage</name>
    <dbReference type="NCBI Taxonomy" id="52824"/>
    <lineage>
        <taxon>Eukaryota</taxon>
        <taxon>Viridiplantae</taxon>
        <taxon>Streptophyta</taxon>
        <taxon>Embryophyta</taxon>
        <taxon>Tracheophyta</taxon>
        <taxon>Spermatophyta</taxon>
        <taxon>Magnoliopsida</taxon>
        <taxon>eudicotyledons</taxon>
        <taxon>Gunneridae</taxon>
        <taxon>Pentapetalae</taxon>
        <taxon>rosids</taxon>
        <taxon>malvids</taxon>
        <taxon>Brassicales</taxon>
        <taxon>Brassicaceae</taxon>
        <taxon>Brassiceae</taxon>
        <taxon>Brassica</taxon>
    </lineage>
</organism>
<feature type="region of interest" description="Disordered" evidence="1">
    <location>
        <begin position="56"/>
        <end position="76"/>
    </location>
</feature>
<name>A0A8X8AU93_BRACI</name>
<evidence type="ECO:0000313" key="3">
    <source>
        <dbReference type="Proteomes" id="UP000886595"/>
    </source>
</evidence>
<feature type="compositionally biased region" description="Low complexity" evidence="1">
    <location>
        <begin position="59"/>
        <end position="70"/>
    </location>
</feature>
<comment type="caution">
    <text evidence="2">The sequence shown here is derived from an EMBL/GenBank/DDBJ whole genome shotgun (WGS) entry which is preliminary data.</text>
</comment>
<reference evidence="2 3" key="1">
    <citation type="submission" date="2020-02" db="EMBL/GenBank/DDBJ databases">
        <authorList>
            <person name="Ma Q."/>
            <person name="Huang Y."/>
            <person name="Song X."/>
            <person name="Pei D."/>
        </authorList>
    </citation>
    <scope>NUCLEOTIDE SEQUENCE [LARGE SCALE GENOMIC DNA]</scope>
    <source>
        <strain evidence="2">Sxm20200214</strain>
        <tissue evidence="2">Leaf</tissue>
    </source>
</reference>
<dbReference type="EMBL" id="JAAMPC010000005">
    <property type="protein sequence ID" value="KAG2311648.1"/>
    <property type="molecule type" value="Genomic_DNA"/>
</dbReference>
<proteinExistence type="predicted"/>
<dbReference type="AlphaFoldDB" id="A0A8X8AU93"/>